<accession>A0A9D5HE22</accession>
<feature type="region of interest" description="Disordered" evidence="1">
    <location>
        <begin position="265"/>
        <end position="284"/>
    </location>
</feature>
<reference evidence="2" key="1">
    <citation type="submission" date="2021-03" db="EMBL/GenBank/DDBJ databases">
        <authorList>
            <person name="Li Z."/>
            <person name="Yang C."/>
        </authorList>
    </citation>
    <scope>NUCLEOTIDE SEQUENCE</scope>
    <source>
        <strain evidence="2">Dzin_1.0</strain>
        <tissue evidence="2">Leaf</tissue>
    </source>
</reference>
<evidence type="ECO:0000256" key="1">
    <source>
        <dbReference type="SAM" id="MobiDB-lite"/>
    </source>
</evidence>
<evidence type="ECO:0000313" key="2">
    <source>
        <dbReference type="EMBL" id="KAJ0972813.1"/>
    </source>
</evidence>
<organism evidence="2 3">
    <name type="scientific">Dioscorea zingiberensis</name>
    <dbReference type="NCBI Taxonomy" id="325984"/>
    <lineage>
        <taxon>Eukaryota</taxon>
        <taxon>Viridiplantae</taxon>
        <taxon>Streptophyta</taxon>
        <taxon>Embryophyta</taxon>
        <taxon>Tracheophyta</taxon>
        <taxon>Spermatophyta</taxon>
        <taxon>Magnoliopsida</taxon>
        <taxon>Liliopsida</taxon>
        <taxon>Dioscoreales</taxon>
        <taxon>Dioscoreaceae</taxon>
        <taxon>Dioscorea</taxon>
    </lineage>
</organism>
<feature type="compositionally biased region" description="Acidic residues" evidence="1">
    <location>
        <begin position="163"/>
        <end position="173"/>
    </location>
</feature>
<evidence type="ECO:0008006" key="4">
    <source>
        <dbReference type="Google" id="ProtNLM"/>
    </source>
</evidence>
<dbReference type="AlphaFoldDB" id="A0A9D5HE22"/>
<dbReference type="EMBL" id="JAGGNH010000005">
    <property type="protein sequence ID" value="KAJ0972813.1"/>
    <property type="molecule type" value="Genomic_DNA"/>
</dbReference>
<feature type="region of interest" description="Disordered" evidence="1">
    <location>
        <begin position="162"/>
        <end position="240"/>
    </location>
</feature>
<sequence>MSEEESSQEVESTREDSAEGQDSGSESDVVTFDLTGGLVPFLSDRMLGLTQKMRWYMGRITHNDALWKRLMHYNDTLVPLPANRGRMYRLPNSILYFSEARRTRPSVKGKRWCPYCGGLHELVLCRAVWCLRCGDFGHQRTGCDSDSPCECPECDSGHHPTEYDLEDTMESEEGERSSSSGGSLPLESEREYYLTASSSENTHEPEENTESVSLERSPSPADKRGDQERRPRRVGNAQEYRQSLRAMLGQDGRGIETGTITALRDAAIPGGDGDRTGVTGSVKQ</sequence>
<reference evidence="2" key="2">
    <citation type="journal article" date="2022" name="Hortic Res">
        <title>The genome of Dioscorea zingiberensis sheds light on the biosynthesis, origin and evolution of the medicinally important diosgenin saponins.</title>
        <authorList>
            <person name="Li Y."/>
            <person name="Tan C."/>
            <person name="Li Z."/>
            <person name="Guo J."/>
            <person name="Li S."/>
            <person name="Chen X."/>
            <person name="Wang C."/>
            <person name="Dai X."/>
            <person name="Yang H."/>
            <person name="Song W."/>
            <person name="Hou L."/>
            <person name="Xu J."/>
            <person name="Tong Z."/>
            <person name="Xu A."/>
            <person name="Yuan X."/>
            <person name="Wang W."/>
            <person name="Yang Q."/>
            <person name="Chen L."/>
            <person name="Sun Z."/>
            <person name="Wang K."/>
            <person name="Pan B."/>
            <person name="Chen J."/>
            <person name="Bao Y."/>
            <person name="Liu F."/>
            <person name="Qi X."/>
            <person name="Gang D.R."/>
            <person name="Wen J."/>
            <person name="Li J."/>
        </authorList>
    </citation>
    <scope>NUCLEOTIDE SEQUENCE</scope>
    <source>
        <strain evidence="2">Dzin_1.0</strain>
    </source>
</reference>
<protein>
    <recommendedName>
        <fullName evidence="4">CCHC-type domain-containing protein</fullName>
    </recommendedName>
</protein>
<gene>
    <name evidence="2" type="ORF">J5N97_020772</name>
</gene>
<keyword evidence="3" id="KW-1185">Reference proteome</keyword>
<comment type="caution">
    <text evidence="2">The sequence shown here is derived from an EMBL/GenBank/DDBJ whole genome shotgun (WGS) entry which is preliminary data.</text>
</comment>
<feature type="region of interest" description="Disordered" evidence="1">
    <location>
        <begin position="1"/>
        <end position="28"/>
    </location>
</feature>
<proteinExistence type="predicted"/>
<feature type="compositionally biased region" description="Low complexity" evidence="1">
    <location>
        <begin position="177"/>
        <end position="186"/>
    </location>
</feature>
<evidence type="ECO:0000313" key="3">
    <source>
        <dbReference type="Proteomes" id="UP001085076"/>
    </source>
</evidence>
<dbReference type="Proteomes" id="UP001085076">
    <property type="component" value="Miscellaneous, Linkage group lg05"/>
</dbReference>
<name>A0A9D5HE22_9LILI</name>